<dbReference type="Proteomes" id="UP000549457">
    <property type="component" value="Unassembled WGS sequence"/>
</dbReference>
<dbReference type="Pfam" id="PF08327">
    <property type="entry name" value="AHSA1"/>
    <property type="match status" value="1"/>
</dbReference>
<comment type="caution">
    <text evidence="3">The sequence shown here is derived from an EMBL/GenBank/DDBJ whole genome shotgun (WGS) entry which is preliminary data.</text>
</comment>
<dbReference type="AlphaFoldDB" id="A0A840SRD6"/>
<protein>
    <submittedName>
        <fullName evidence="3">Uncharacterized protein YndB with AHSA1/START domain</fullName>
    </submittedName>
</protein>
<evidence type="ECO:0000313" key="4">
    <source>
        <dbReference type="Proteomes" id="UP000549457"/>
    </source>
</evidence>
<feature type="domain" description="Activator of Hsp90 ATPase homologue 1/2-like C-terminal" evidence="2">
    <location>
        <begin position="17"/>
        <end position="147"/>
    </location>
</feature>
<proteinExistence type="inferred from homology"/>
<gene>
    <name evidence="3" type="ORF">HNP73_001829</name>
</gene>
<accession>A0A840SRD6</accession>
<sequence length="160" mass="17776">MSIIEGTVDLTREFARPVDAVFSAWSTEDAQRTWSDPGEGWEFRFERFRFAVGDTDVCRFGLVRGRQYINENRYLEIEAGRRIVFSTSLVSDARLIFAGTVAVTFEPAGEGTRVRLVEQGLYLDGQDDVAGHRSGWENSLASLASYVHGSAAAPTETCAR</sequence>
<reference evidence="3 4" key="1">
    <citation type="submission" date="2020-08" db="EMBL/GenBank/DDBJ databases">
        <title>Genomic Encyclopedia of Type Strains, Phase IV (KMG-IV): sequencing the most valuable type-strain genomes for metagenomic binning, comparative biology and taxonomic classification.</title>
        <authorList>
            <person name="Goeker M."/>
        </authorList>
    </citation>
    <scope>NUCLEOTIDE SEQUENCE [LARGE SCALE GENOMIC DNA]</scope>
    <source>
        <strain evidence="3 4">DSM 101730</strain>
    </source>
</reference>
<evidence type="ECO:0000256" key="1">
    <source>
        <dbReference type="ARBA" id="ARBA00006817"/>
    </source>
</evidence>
<organism evidence="3 4">
    <name type="scientific">Amaricoccus macauensis</name>
    <dbReference type="NCBI Taxonomy" id="57001"/>
    <lineage>
        <taxon>Bacteria</taxon>
        <taxon>Pseudomonadati</taxon>
        <taxon>Pseudomonadota</taxon>
        <taxon>Alphaproteobacteria</taxon>
        <taxon>Rhodobacterales</taxon>
        <taxon>Paracoccaceae</taxon>
        <taxon>Amaricoccus</taxon>
    </lineage>
</organism>
<dbReference type="InterPro" id="IPR023393">
    <property type="entry name" value="START-like_dom_sf"/>
</dbReference>
<evidence type="ECO:0000313" key="3">
    <source>
        <dbReference type="EMBL" id="MBB5221893.1"/>
    </source>
</evidence>
<dbReference type="EMBL" id="JACHFM010000002">
    <property type="protein sequence ID" value="MBB5221893.1"/>
    <property type="molecule type" value="Genomic_DNA"/>
</dbReference>
<keyword evidence="4" id="KW-1185">Reference proteome</keyword>
<comment type="similarity">
    <text evidence="1">Belongs to the AHA1 family.</text>
</comment>
<dbReference type="InterPro" id="IPR013538">
    <property type="entry name" value="ASHA1/2-like_C"/>
</dbReference>
<name>A0A840SRD6_9RHOB</name>
<evidence type="ECO:0000259" key="2">
    <source>
        <dbReference type="Pfam" id="PF08327"/>
    </source>
</evidence>
<dbReference type="RefSeq" id="WP_184148344.1">
    <property type="nucleotide sequence ID" value="NZ_JACHFM010000002.1"/>
</dbReference>
<dbReference type="SUPFAM" id="SSF55961">
    <property type="entry name" value="Bet v1-like"/>
    <property type="match status" value="1"/>
</dbReference>
<dbReference type="Gene3D" id="3.30.530.20">
    <property type="match status" value="1"/>
</dbReference>